<keyword evidence="16" id="KW-0732">Signal</keyword>
<gene>
    <name evidence="17" type="primary">CYP325Q1</name>
    <name evidence="17" type="ORF">AaeL_AAEL006044</name>
</gene>
<organism evidence="17 18">
    <name type="scientific">Aedes aegypti</name>
    <name type="common">Yellowfever mosquito</name>
    <name type="synonym">Culex aegypti</name>
    <dbReference type="NCBI Taxonomy" id="7159"/>
    <lineage>
        <taxon>Eukaryota</taxon>
        <taxon>Metazoa</taxon>
        <taxon>Ecdysozoa</taxon>
        <taxon>Arthropoda</taxon>
        <taxon>Hexapoda</taxon>
        <taxon>Insecta</taxon>
        <taxon>Pterygota</taxon>
        <taxon>Neoptera</taxon>
        <taxon>Endopterygota</taxon>
        <taxon>Diptera</taxon>
        <taxon>Nematocera</taxon>
        <taxon>Culicoidea</taxon>
        <taxon>Culicidae</taxon>
        <taxon>Culicinae</taxon>
        <taxon>Aedini</taxon>
        <taxon>Aedes</taxon>
        <taxon>Stegomyia</taxon>
    </lineage>
</organism>
<keyword evidence="11 14" id="KW-0408">Iron</keyword>
<dbReference type="Proteomes" id="UP000682892">
    <property type="component" value="Unassembled WGS sequence"/>
</dbReference>
<evidence type="ECO:0000256" key="7">
    <source>
        <dbReference type="ARBA" id="ARBA00022723"/>
    </source>
</evidence>
<accession>Q177R7</accession>
<sequence>MLFALLATGAILSLAVIWSIVQKNRFAQNVPTIEPWYPVVGNGLLFFGKNDIKKFHKLRKAFDRKDALFRLYLGPRMLLCTSDPTVAQAIMTDANCMEKPYVYKFFNLNEGVFAAKTHIWKGQRKALNPAFNSKILESFVSIFCEVSKTMIQRLDTVGKGDTINIMEHASRCTLEMVCSTTLGFNVDIFDQIDEMGHKIEQFFYIAARRILKFYLHVDSIYRWTKDYKDEQTLRENLDVYGMQIYDDANNRFSKGSMNDETDDDKTEGFRKPQIFVNQIFTNTIRKFERQEIIDNIITIVGAGTDTSATAIAFTFLQLAMYQEHQQKVYEEIVKVFPESEPHITTEALKKLQYTKMVLNECLRLYPVAPILLRENTADITLCGGVRVPKGNILTIDVYNIHRRKDVWGPDADEFIPERFSPERSAGRHPFAFLTFSGGSRNCIGSRYAMISMKIMMVYLLKNFRFKTKIREEDIRYKFDALLRIEGGHLVQIEKRA</sequence>
<comment type="cofactor">
    <cofactor evidence="1 14">
        <name>heme</name>
        <dbReference type="ChEBI" id="CHEBI:30413"/>
    </cofactor>
</comment>
<dbReference type="GO" id="GO:0016705">
    <property type="term" value="F:oxidoreductase activity, acting on paired donors, with incorporation or reduction of molecular oxygen"/>
    <property type="evidence" value="ECO:0007669"/>
    <property type="project" value="InterPro"/>
</dbReference>
<feature type="signal peptide" evidence="16">
    <location>
        <begin position="1"/>
        <end position="15"/>
    </location>
</feature>
<dbReference type="InterPro" id="IPR036396">
    <property type="entry name" value="Cyt_P450_sf"/>
</dbReference>
<evidence type="ECO:0000256" key="1">
    <source>
        <dbReference type="ARBA" id="ARBA00001971"/>
    </source>
</evidence>
<dbReference type="STRING" id="7159.Q177R7"/>
<evidence type="ECO:0000256" key="12">
    <source>
        <dbReference type="ARBA" id="ARBA00023033"/>
    </source>
</evidence>
<evidence type="ECO:0000256" key="9">
    <source>
        <dbReference type="ARBA" id="ARBA00022848"/>
    </source>
</evidence>
<comment type="subcellular location">
    <subcellularLocation>
        <location evidence="4">Endoplasmic reticulum membrane</location>
        <topology evidence="4">Peripheral membrane protein</topology>
    </subcellularLocation>
    <subcellularLocation>
        <location evidence="3">Microsome membrane</location>
        <topology evidence="3">Peripheral membrane protein</topology>
    </subcellularLocation>
</comment>
<keyword evidence="13" id="KW-0472">Membrane</keyword>
<dbReference type="PRINTS" id="PR00463">
    <property type="entry name" value="EP450I"/>
</dbReference>
<dbReference type="AlphaFoldDB" id="Q177R7"/>
<evidence type="ECO:0000256" key="16">
    <source>
        <dbReference type="SAM" id="SignalP"/>
    </source>
</evidence>
<dbReference type="SUPFAM" id="SSF48264">
    <property type="entry name" value="Cytochrome P450"/>
    <property type="match status" value="1"/>
</dbReference>
<dbReference type="EMBL" id="CH477372">
    <property type="protein sequence ID" value="EAT42396.1"/>
    <property type="molecule type" value="Genomic_DNA"/>
</dbReference>
<keyword evidence="9" id="KW-0492">Microsome</keyword>
<dbReference type="InterPro" id="IPR002401">
    <property type="entry name" value="Cyt_P450_E_grp-I"/>
</dbReference>
<dbReference type="GO" id="GO:0005789">
    <property type="term" value="C:endoplasmic reticulum membrane"/>
    <property type="evidence" value="ECO:0007669"/>
    <property type="project" value="UniProtKB-SubCell"/>
</dbReference>
<comment type="function">
    <text evidence="2">May be involved in the metabolism of insect hormones and in the breakdown of synthetic insecticides.</text>
</comment>
<dbReference type="OMA" id="INIMEHA"/>
<dbReference type="InterPro" id="IPR017972">
    <property type="entry name" value="Cyt_P450_CS"/>
</dbReference>
<dbReference type="PaxDb" id="7159-AAEL006044-PA"/>
<protein>
    <submittedName>
        <fullName evidence="17">AAEL006044-PA</fullName>
    </submittedName>
</protein>
<dbReference type="InterPro" id="IPR050196">
    <property type="entry name" value="Cytochrome_P450_Monoox"/>
</dbReference>
<evidence type="ECO:0000256" key="3">
    <source>
        <dbReference type="ARBA" id="ARBA00004174"/>
    </source>
</evidence>
<evidence type="ECO:0000256" key="15">
    <source>
        <dbReference type="RuleBase" id="RU000461"/>
    </source>
</evidence>
<dbReference type="PROSITE" id="PS00086">
    <property type="entry name" value="CYTOCHROME_P450"/>
    <property type="match status" value="1"/>
</dbReference>
<dbReference type="InterPro" id="IPR001128">
    <property type="entry name" value="Cyt_P450"/>
</dbReference>
<dbReference type="Pfam" id="PF00067">
    <property type="entry name" value="p450"/>
    <property type="match status" value="1"/>
</dbReference>
<reference evidence="17" key="1">
    <citation type="submission" date="2005-10" db="EMBL/GenBank/DDBJ databases">
        <authorList>
            <person name="Loftus B.J."/>
            <person name="Nene V.M."/>
            <person name="Hannick L.I."/>
            <person name="Bidwell S."/>
            <person name="Haas B."/>
            <person name="Amedeo P."/>
            <person name="Orvis J."/>
            <person name="Wortman J.R."/>
            <person name="White O.R."/>
            <person name="Salzberg S."/>
            <person name="Shumway M."/>
            <person name="Koo H."/>
            <person name="Zhao Y."/>
            <person name="Holmes M."/>
            <person name="Miller J."/>
            <person name="Schatz M."/>
            <person name="Pop M."/>
            <person name="Pai G."/>
            <person name="Utterback T."/>
            <person name="Rogers Y.-H."/>
            <person name="Kravitz S."/>
            <person name="Fraser C.M."/>
        </authorList>
    </citation>
    <scope>NUCLEOTIDE SEQUENCE</scope>
    <source>
        <strain evidence="17">Liverpool</strain>
    </source>
</reference>
<evidence type="ECO:0000256" key="5">
    <source>
        <dbReference type="ARBA" id="ARBA00010617"/>
    </source>
</evidence>
<dbReference type="GO" id="GO:0020037">
    <property type="term" value="F:heme binding"/>
    <property type="evidence" value="ECO:0007669"/>
    <property type="project" value="InterPro"/>
</dbReference>
<dbReference type="GO" id="GO:0004497">
    <property type="term" value="F:monooxygenase activity"/>
    <property type="evidence" value="ECO:0007669"/>
    <property type="project" value="UniProtKB-KW"/>
</dbReference>
<evidence type="ECO:0000256" key="14">
    <source>
        <dbReference type="PIRSR" id="PIRSR602401-1"/>
    </source>
</evidence>
<comment type="similarity">
    <text evidence="5 15">Belongs to the cytochrome P450 family.</text>
</comment>
<reference evidence="17" key="3">
    <citation type="submission" date="2012-09" db="EMBL/GenBank/DDBJ databases">
        <authorList>
            <consortium name="VectorBase"/>
        </authorList>
    </citation>
    <scope>NUCLEOTIDE SEQUENCE</scope>
    <source>
        <strain evidence="17">Liverpool</strain>
    </source>
</reference>
<dbReference type="Gene3D" id="1.10.630.10">
    <property type="entry name" value="Cytochrome P450"/>
    <property type="match status" value="1"/>
</dbReference>
<proteinExistence type="inferred from homology"/>
<dbReference type="GeneID" id="5567398"/>
<keyword evidence="6 14" id="KW-0349">Heme</keyword>
<evidence type="ECO:0000313" key="18">
    <source>
        <dbReference type="Proteomes" id="UP000682892"/>
    </source>
</evidence>
<evidence type="ECO:0000256" key="13">
    <source>
        <dbReference type="ARBA" id="ARBA00023136"/>
    </source>
</evidence>
<dbReference type="VEuPathDB" id="VectorBase:AAEL006044"/>
<feature type="chain" id="PRO_5030175353" evidence="16">
    <location>
        <begin position="16"/>
        <end position="496"/>
    </location>
</feature>
<dbReference type="HOGENOM" id="CLU_001570_5_1_1"/>
<keyword evidence="8" id="KW-0256">Endoplasmic reticulum</keyword>
<evidence type="ECO:0000256" key="4">
    <source>
        <dbReference type="ARBA" id="ARBA00004406"/>
    </source>
</evidence>
<keyword evidence="10 15" id="KW-0560">Oxidoreductase</keyword>
<evidence type="ECO:0000256" key="6">
    <source>
        <dbReference type="ARBA" id="ARBA00022617"/>
    </source>
</evidence>
<keyword evidence="7 14" id="KW-0479">Metal-binding</keyword>
<feature type="binding site" description="axial binding residue" evidence="14">
    <location>
        <position position="442"/>
    </location>
    <ligand>
        <name>heme</name>
        <dbReference type="ChEBI" id="CHEBI:30413"/>
    </ligand>
    <ligandPart>
        <name>Fe</name>
        <dbReference type="ChEBI" id="CHEBI:18248"/>
    </ligandPart>
</feature>
<reference evidence="17" key="2">
    <citation type="journal article" date="2007" name="Science">
        <title>Genome sequence of Aedes aegypti, a major arbovirus vector.</title>
        <authorList>
            <person name="Nene V."/>
            <person name="Wortman J.R."/>
            <person name="Lawson D."/>
            <person name="Haas B."/>
            <person name="Kodira C."/>
            <person name="Tu Z.J."/>
            <person name="Loftus B."/>
            <person name="Xi Z."/>
            <person name="Megy K."/>
            <person name="Grabherr M."/>
            <person name="Ren Q."/>
            <person name="Zdobnov E.M."/>
            <person name="Lobo N.F."/>
            <person name="Campbell K.S."/>
            <person name="Brown S.E."/>
            <person name="Bonaldo M.F."/>
            <person name="Zhu J."/>
            <person name="Sinkins S.P."/>
            <person name="Hogenkamp D.G."/>
            <person name="Amedeo P."/>
            <person name="Arensburger P."/>
            <person name="Atkinson P.W."/>
            <person name="Bidwell S."/>
            <person name="Biedler J."/>
            <person name="Birney E."/>
            <person name="Bruggner R.V."/>
            <person name="Costas J."/>
            <person name="Coy M.R."/>
            <person name="Crabtree J."/>
            <person name="Crawford M."/>
            <person name="Debruyn B."/>
            <person name="Decaprio D."/>
            <person name="Eiglmeier K."/>
            <person name="Eisenstadt E."/>
            <person name="El-Dorry H."/>
            <person name="Gelbart W.M."/>
            <person name="Gomes S.L."/>
            <person name="Hammond M."/>
            <person name="Hannick L.I."/>
            <person name="Hogan J.R."/>
            <person name="Holmes M.H."/>
            <person name="Jaffe D."/>
            <person name="Johnston J.S."/>
            <person name="Kennedy R.C."/>
            <person name="Koo H."/>
            <person name="Kravitz S."/>
            <person name="Kriventseva E.V."/>
            <person name="Kulp D."/>
            <person name="Labutti K."/>
            <person name="Lee E."/>
            <person name="Li S."/>
            <person name="Lovin D.D."/>
            <person name="Mao C."/>
            <person name="Mauceli E."/>
            <person name="Menck C.F."/>
            <person name="Miller J.R."/>
            <person name="Montgomery P."/>
            <person name="Mori A."/>
            <person name="Nascimento A.L."/>
            <person name="Naveira H.F."/>
            <person name="Nusbaum C."/>
            <person name="O'leary S."/>
            <person name="Orvis J."/>
            <person name="Pertea M."/>
            <person name="Quesneville H."/>
            <person name="Reidenbach K.R."/>
            <person name="Rogers Y.H."/>
            <person name="Roth C.W."/>
            <person name="Schneider J.R."/>
            <person name="Schatz M."/>
            <person name="Shumway M."/>
            <person name="Stanke M."/>
            <person name="Stinson E.O."/>
            <person name="Tubio J.M."/>
            <person name="Vanzee J.P."/>
            <person name="Verjovski-Almeida S."/>
            <person name="Werner D."/>
            <person name="White O."/>
            <person name="Wyder S."/>
            <person name="Zeng Q."/>
            <person name="Zhao Q."/>
            <person name="Zhao Y."/>
            <person name="Hill C.A."/>
            <person name="Raikhel A.S."/>
            <person name="Soares M.B."/>
            <person name="Knudson D.L."/>
            <person name="Lee N.H."/>
            <person name="Galagan J."/>
            <person name="Salzberg S.L."/>
            <person name="Paulsen I.T."/>
            <person name="Dimopoulos G."/>
            <person name="Collins F.H."/>
            <person name="Birren B."/>
            <person name="Fraser-Liggett C.M."/>
            <person name="Severson D.W."/>
        </authorList>
    </citation>
    <scope>NUCLEOTIDE SEQUENCE [LARGE SCALE GENOMIC DNA]</scope>
    <source>
        <strain evidence="17">Liverpool</strain>
    </source>
</reference>
<dbReference type="OrthoDB" id="1470350at2759"/>
<dbReference type="PANTHER" id="PTHR24291">
    <property type="entry name" value="CYTOCHROME P450 FAMILY 4"/>
    <property type="match status" value="1"/>
</dbReference>
<name>Q177R7_AEDAE</name>
<dbReference type="PRINTS" id="PR00385">
    <property type="entry name" value="P450"/>
</dbReference>
<dbReference type="GO" id="GO:0005506">
    <property type="term" value="F:iron ion binding"/>
    <property type="evidence" value="ECO:0007669"/>
    <property type="project" value="InterPro"/>
</dbReference>
<dbReference type="PANTHER" id="PTHR24291:SF189">
    <property type="entry name" value="CYTOCHROME P450 4C3-RELATED"/>
    <property type="match status" value="1"/>
</dbReference>
<evidence type="ECO:0000256" key="8">
    <source>
        <dbReference type="ARBA" id="ARBA00022824"/>
    </source>
</evidence>
<dbReference type="KEGG" id="aag:5567398"/>
<keyword evidence="12 15" id="KW-0503">Monooxygenase</keyword>
<dbReference type="PhylomeDB" id="Q177R7"/>
<dbReference type="eggNOG" id="KOG0157">
    <property type="taxonomic scope" value="Eukaryota"/>
</dbReference>
<evidence type="ECO:0000313" key="17">
    <source>
        <dbReference type="EMBL" id="EAT42396.1"/>
    </source>
</evidence>
<evidence type="ECO:0000256" key="2">
    <source>
        <dbReference type="ARBA" id="ARBA00003690"/>
    </source>
</evidence>
<evidence type="ECO:0000256" key="11">
    <source>
        <dbReference type="ARBA" id="ARBA00023004"/>
    </source>
</evidence>
<dbReference type="CDD" id="cd11057">
    <property type="entry name" value="CYP313-like"/>
    <property type="match status" value="1"/>
</dbReference>
<evidence type="ECO:0000256" key="10">
    <source>
        <dbReference type="ARBA" id="ARBA00023002"/>
    </source>
</evidence>